<gene>
    <name evidence="1" type="ORF">DdX_15516</name>
</gene>
<dbReference type="EMBL" id="JAKKPZ010000100">
    <property type="protein sequence ID" value="KAI1702334.1"/>
    <property type="molecule type" value="Genomic_DNA"/>
</dbReference>
<dbReference type="Proteomes" id="UP001201812">
    <property type="component" value="Unassembled WGS sequence"/>
</dbReference>
<proteinExistence type="predicted"/>
<reference evidence="1" key="1">
    <citation type="submission" date="2022-01" db="EMBL/GenBank/DDBJ databases">
        <title>Genome Sequence Resource for Two Populations of Ditylenchus destructor, the Migratory Endoparasitic Phytonematode.</title>
        <authorList>
            <person name="Zhang H."/>
            <person name="Lin R."/>
            <person name="Xie B."/>
        </authorList>
    </citation>
    <scope>NUCLEOTIDE SEQUENCE</scope>
    <source>
        <strain evidence="1">BazhouSP</strain>
    </source>
</reference>
<evidence type="ECO:0000313" key="2">
    <source>
        <dbReference type="Proteomes" id="UP001201812"/>
    </source>
</evidence>
<name>A0AAD4R0W4_9BILA</name>
<sequence length="82" mass="9325">MGGNDIDANHYLDFLQKPGVKPVVALFDSSRHHVDNVLDLLSKVFSSATVPNAFKIVFRNYKSCQPLTEFRETNKTKAKNWN</sequence>
<organism evidence="1 2">
    <name type="scientific">Ditylenchus destructor</name>
    <dbReference type="NCBI Taxonomy" id="166010"/>
    <lineage>
        <taxon>Eukaryota</taxon>
        <taxon>Metazoa</taxon>
        <taxon>Ecdysozoa</taxon>
        <taxon>Nematoda</taxon>
        <taxon>Chromadorea</taxon>
        <taxon>Rhabditida</taxon>
        <taxon>Tylenchina</taxon>
        <taxon>Tylenchomorpha</taxon>
        <taxon>Sphaerularioidea</taxon>
        <taxon>Anguinidae</taxon>
        <taxon>Anguininae</taxon>
        <taxon>Ditylenchus</taxon>
    </lineage>
</organism>
<comment type="caution">
    <text evidence="1">The sequence shown here is derived from an EMBL/GenBank/DDBJ whole genome shotgun (WGS) entry which is preliminary data.</text>
</comment>
<dbReference type="AlphaFoldDB" id="A0AAD4R0W4"/>
<accession>A0AAD4R0W4</accession>
<protein>
    <submittedName>
        <fullName evidence="1">Uncharacterized protein</fullName>
    </submittedName>
</protein>
<keyword evidence="2" id="KW-1185">Reference proteome</keyword>
<evidence type="ECO:0000313" key="1">
    <source>
        <dbReference type="EMBL" id="KAI1702334.1"/>
    </source>
</evidence>